<feature type="region of interest" description="Disordered" evidence="9">
    <location>
        <begin position="579"/>
        <end position="653"/>
    </location>
</feature>
<dbReference type="STRING" id="74557.A0A1V9Y929"/>
<evidence type="ECO:0000256" key="3">
    <source>
        <dbReference type="ARBA" id="ARBA00012680"/>
    </source>
</evidence>
<dbReference type="InterPro" id="IPR037171">
    <property type="entry name" value="NagB/RpiA_transferase-like"/>
</dbReference>
<keyword evidence="13" id="KW-1185">Reference proteome</keyword>
<organism evidence="12 13">
    <name type="scientific">Thraustotheca clavata</name>
    <dbReference type="NCBI Taxonomy" id="74557"/>
    <lineage>
        <taxon>Eukaryota</taxon>
        <taxon>Sar</taxon>
        <taxon>Stramenopiles</taxon>
        <taxon>Oomycota</taxon>
        <taxon>Saprolegniomycetes</taxon>
        <taxon>Saprolegniales</taxon>
        <taxon>Achlyaceae</taxon>
        <taxon>Thraustotheca</taxon>
    </lineage>
</organism>
<dbReference type="Gene3D" id="3.40.50.1360">
    <property type="match status" value="1"/>
</dbReference>
<evidence type="ECO:0000256" key="4">
    <source>
        <dbReference type="ARBA" id="ARBA00017067"/>
    </source>
</evidence>
<dbReference type="PANTHER" id="PTHR11280:SF5">
    <property type="entry name" value="GLUCOSAMINE-6-PHOSPHATE ISOMERASE"/>
    <property type="match status" value="1"/>
</dbReference>
<dbReference type="PANTHER" id="PTHR11280">
    <property type="entry name" value="GLUCOSAMINE-6-PHOSPHATE ISOMERASE"/>
    <property type="match status" value="1"/>
</dbReference>
<dbReference type="Pfam" id="PF03985">
    <property type="entry name" value="Paf1"/>
    <property type="match status" value="1"/>
</dbReference>
<comment type="catalytic activity">
    <reaction evidence="1">
        <text>alpha-D-glucosamine 6-phosphate + H2O = beta-D-fructose 6-phosphate + NH4(+)</text>
        <dbReference type="Rhea" id="RHEA:12172"/>
        <dbReference type="ChEBI" id="CHEBI:15377"/>
        <dbReference type="ChEBI" id="CHEBI:28938"/>
        <dbReference type="ChEBI" id="CHEBI:57634"/>
        <dbReference type="ChEBI" id="CHEBI:75989"/>
        <dbReference type="EC" id="3.5.99.6"/>
    </reaction>
</comment>
<comment type="function">
    <text evidence="7">Catalyzes the reversible conversion of alpha-D-glucosamine 6-phosphate (GlcN-6P) into beta-D-fructose 6-phosphate (Fru-6P) and ammonium ion, a regulatory reaction step in de novo uridine diphosphate-N-acetyl-alpha-D-glucosamine (UDP-GlcNAc) biosynthesis via hexosamine pathway.</text>
</comment>
<dbReference type="GO" id="GO:0019262">
    <property type="term" value="P:N-acetylneuraminate catabolic process"/>
    <property type="evidence" value="ECO:0007669"/>
    <property type="project" value="TreeGrafter"/>
</dbReference>
<dbReference type="InterPro" id="IPR006148">
    <property type="entry name" value="Glc/Gal-6P_isomerase"/>
</dbReference>
<feature type="domain" description="SAC3/GANP/THP3 conserved" evidence="11">
    <location>
        <begin position="10"/>
        <end position="271"/>
    </location>
</feature>
<comment type="similarity">
    <text evidence="2">Belongs to the glucosamine/galactosamine-6-phosphate isomerase family.</text>
</comment>
<dbReference type="PROSITE" id="PS01161">
    <property type="entry name" value="GLC_GALNAC_ISOMERASE"/>
    <property type="match status" value="1"/>
</dbReference>
<evidence type="ECO:0000313" key="12">
    <source>
        <dbReference type="EMBL" id="OQR82226.1"/>
    </source>
</evidence>
<evidence type="ECO:0000256" key="5">
    <source>
        <dbReference type="ARBA" id="ARBA00022801"/>
    </source>
</evidence>
<dbReference type="InterPro" id="IPR018321">
    <property type="entry name" value="Glucosamine6P_isomerase_CS"/>
</dbReference>
<dbReference type="SUPFAM" id="SSF100950">
    <property type="entry name" value="NagB/RpiA/CoA transferase-like"/>
    <property type="match status" value="1"/>
</dbReference>
<evidence type="ECO:0000313" key="13">
    <source>
        <dbReference type="Proteomes" id="UP000243217"/>
    </source>
</evidence>
<dbReference type="GO" id="GO:0006046">
    <property type="term" value="P:N-acetylglucosamine catabolic process"/>
    <property type="evidence" value="ECO:0007669"/>
    <property type="project" value="TreeGrafter"/>
</dbReference>
<dbReference type="NCBIfam" id="TIGR00502">
    <property type="entry name" value="nagB"/>
    <property type="match status" value="1"/>
</dbReference>
<evidence type="ECO:0000256" key="7">
    <source>
        <dbReference type="ARBA" id="ARBA00049961"/>
    </source>
</evidence>
<dbReference type="GO" id="GO:0006368">
    <property type="term" value="P:transcription elongation by RNA polymerase II"/>
    <property type="evidence" value="ECO:0007669"/>
    <property type="project" value="InterPro"/>
</dbReference>
<gene>
    <name evidence="12" type="ORF">THRCLA_11036</name>
</gene>
<keyword evidence="5" id="KW-0378">Hydrolase</keyword>
<dbReference type="FunFam" id="3.40.50.1360:FF:000002">
    <property type="entry name" value="Glucosamine-6-phosphate deaminase"/>
    <property type="match status" value="1"/>
</dbReference>
<dbReference type="CDD" id="cd01399">
    <property type="entry name" value="GlcN6P_deaminase"/>
    <property type="match status" value="1"/>
</dbReference>
<dbReference type="GO" id="GO:0006043">
    <property type="term" value="P:glucosamine catabolic process"/>
    <property type="evidence" value="ECO:0007669"/>
    <property type="project" value="TreeGrafter"/>
</dbReference>
<accession>A0A1V9Y929</accession>
<feature type="domain" description="Glucosamine/galactosamine-6-phosphate isomerase" evidence="10">
    <location>
        <begin position="344"/>
        <end position="562"/>
    </location>
</feature>
<dbReference type="Gene3D" id="1.25.40.990">
    <property type="match status" value="1"/>
</dbReference>
<dbReference type="HAMAP" id="MF_01241">
    <property type="entry name" value="GlcN6P_deamin"/>
    <property type="match status" value="1"/>
</dbReference>
<dbReference type="GO" id="GO:0005975">
    <property type="term" value="P:carbohydrate metabolic process"/>
    <property type="evidence" value="ECO:0007669"/>
    <property type="project" value="InterPro"/>
</dbReference>
<dbReference type="Proteomes" id="UP000243217">
    <property type="component" value="Unassembled WGS sequence"/>
</dbReference>
<dbReference type="GO" id="GO:0004342">
    <property type="term" value="F:glucosamine-6-phosphate deaminase activity"/>
    <property type="evidence" value="ECO:0007669"/>
    <property type="project" value="UniProtKB-EC"/>
</dbReference>
<dbReference type="Pfam" id="PF01182">
    <property type="entry name" value="Glucosamine_iso"/>
    <property type="match status" value="1"/>
</dbReference>
<name>A0A1V9Y929_9STRA</name>
<proteinExistence type="inferred from homology"/>
<evidence type="ECO:0000256" key="8">
    <source>
        <dbReference type="ARBA" id="ARBA00050047"/>
    </source>
</evidence>
<dbReference type="InterPro" id="IPR004547">
    <property type="entry name" value="Glucosamine6P_isomerase"/>
</dbReference>
<evidence type="ECO:0000256" key="1">
    <source>
        <dbReference type="ARBA" id="ARBA00000644"/>
    </source>
</evidence>
<dbReference type="EC" id="3.5.99.6" evidence="3"/>
<reference evidence="12 13" key="1">
    <citation type="journal article" date="2014" name="Genome Biol. Evol.">
        <title>The secreted proteins of Achlya hypogyna and Thraustotheca clavata identify the ancestral oomycete secretome and reveal gene acquisitions by horizontal gene transfer.</title>
        <authorList>
            <person name="Misner I."/>
            <person name="Blouin N."/>
            <person name="Leonard G."/>
            <person name="Richards T.A."/>
            <person name="Lane C.E."/>
        </authorList>
    </citation>
    <scope>NUCLEOTIDE SEQUENCE [LARGE SCALE GENOMIC DNA]</scope>
    <source>
        <strain evidence="12 13">ATCC 34112</strain>
    </source>
</reference>
<protein>
    <recommendedName>
        <fullName evidence="4">Glucosamine-6-phosphate deaminase</fullName>
        <ecNumber evidence="3">3.5.99.6</ecNumber>
    </recommendedName>
    <alternativeName>
        <fullName evidence="8">Glucosamine-6-phosphate isomerase</fullName>
    </alternativeName>
</protein>
<sequence>MSMRGTCMTMCPACEVRERLKSKELSKYEQTPWEPVKRYRRAAAGTSIREEDVRPAPVLIETMKYLLRLLPNEFHLPLDLYHFLDDRFRAIRSDLILQGLVDMEILQPIARFYLLARCVLQYETQKSGNTVTYTSLQKLLQDQLYSVMYLVRSSSIEFERYYLWLHQDAADFSYQLRQIARYGQATWHETVGLCKPLSYIDPFPSKLQTNLFYRVILFKKLETSVHEKMLILAKAYTKQDRFPVAHLARYLNLDSEIAAHLVLEGYGISVTRQEGLEPAFFRFNEVPLPSSCHVKSLHALEELEFHSIEKIVGAATFAQLLQITEIFFKMRLIIEENATRVGEWVAAYVVQRIKCFEPTSFRPFVLGLPTGSSPLPTYKRLIELFNKGMVSFEHVVTFNMDEYVNLPRDHPESYHSFMWSNFFSHIDIKRENVHILNGNASDLELECVEYEKKILSFGGIELFLGGIGPDGHIAFNEPGSSLSSRTRVKTLAYDTIVANSRFFGGDLAMVPKMALTVGVGTVMDAREVLIIITGHSKAYALYKCIEEGVNHMWTVSTIQLHTKAVIVCDEDATLELKVKTGKTDSMEQRGREESKRSADGDRKRSEGGKKRSGEGDKKRSREEESKKVMDRRKIQKYKDDKLKERREHTRKVLEQQAQEKRRVLLGRQSEFLGTLEFRNTLPDVPFDAKFLQYPSDPMRFVKYKPNQLEKDFVWEFYPERNLGLVVDLIDPEKYEVPTMTKRIMDPEDLELIKMPEVVSGSGISREKIRPHVSWLRRTEYMGTDLSESVHKFKNESELQEEMRDRNQSMLSVIMQKDLETRANESFENCPTKDTVVHPLNKNLKPVQVWDVFPDEVLSSNVYSILSYDILPSDEAGDKTVKERESRSILRNVVTVSQPGSDVLLGSILFPSTRDAENTSSEKFKFFRDYILNISHFPNDVQQLILMLNPNSESATYCSLSTNIMLKKTKVSFLVQT</sequence>
<dbReference type="EMBL" id="JNBS01004824">
    <property type="protein sequence ID" value="OQR82226.1"/>
    <property type="molecule type" value="Genomic_DNA"/>
</dbReference>
<dbReference type="AlphaFoldDB" id="A0A1V9Y929"/>
<evidence type="ECO:0000256" key="9">
    <source>
        <dbReference type="SAM" id="MobiDB-lite"/>
    </source>
</evidence>
<evidence type="ECO:0000259" key="10">
    <source>
        <dbReference type="Pfam" id="PF01182"/>
    </source>
</evidence>
<dbReference type="InterPro" id="IPR007133">
    <property type="entry name" value="RNA_pol_II-assoc_Paf1"/>
</dbReference>
<keyword evidence="6" id="KW-0119">Carbohydrate metabolism</keyword>
<evidence type="ECO:0000259" key="11">
    <source>
        <dbReference type="Pfam" id="PF03399"/>
    </source>
</evidence>
<dbReference type="GO" id="GO:0042802">
    <property type="term" value="F:identical protein binding"/>
    <property type="evidence" value="ECO:0007669"/>
    <property type="project" value="TreeGrafter"/>
</dbReference>
<dbReference type="InterPro" id="IPR005062">
    <property type="entry name" value="SAC3/GANP/THP3_conserved"/>
</dbReference>
<dbReference type="Pfam" id="PF03399">
    <property type="entry name" value="SAC3_GANP"/>
    <property type="match status" value="1"/>
</dbReference>
<evidence type="ECO:0000256" key="2">
    <source>
        <dbReference type="ARBA" id="ARBA00005526"/>
    </source>
</evidence>
<dbReference type="OrthoDB" id="10260285at2759"/>
<dbReference type="GO" id="GO:0005829">
    <property type="term" value="C:cytosol"/>
    <property type="evidence" value="ECO:0007669"/>
    <property type="project" value="UniProtKB-ARBA"/>
</dbReference>
<evidence type="ECO:0000256" key="6">
    <source>
        <dbReference type="ARBA" id="ARBA00023277"/>
    </source>
</evidence>
<comment type="caution">
    <text evidence="12">The sequence shown here is derived from an EMBL/GenBank/DDBJ whole genome shotgun (WGS) entry which is preliminary data.</text>
</comment>
<dbReference type="GO" id="GO:0016593">
    <property type="term" value="C:Cdc73/Paf1 complex"/>
    <property type="evidence" value="ECO:0007669"/>
    <property type="project" value="InterPro"/>
</dbReference>